<comment type="caution">
    <text evidence="12">The sequence shown here is derived from an EMBL/GenBank/DDBJ whole genome shotgun (WGS) entry which is preliminary data.</text>
</comment>
<keyword evidence="5 7" id="KW-0129">CBS domain</keyword>
<dbReference type="PROSITE" id="PS51371">
    <property type="entry name" value="CBS"/>
    <property type="match status" value="2"/>
</dbReference>
<keyword evidence="6 8" id="KW-0472">Membrane</keyword>
<dbReference type="EMBL" id="VIGC01000019">
    <property type="protein sequence ID" value="TQE94831.1"/>
    <property type="molecule type" value="Genomic_DNA"/>
</dbReference>
<dbReference type="Pfam" id="PF00571">
    <property type="entry name" value="CBS"/>
    <property type="match status" value="2"/>
</dbReference>
<evidence type="ECO:0000256" key="3">
    <source>
        <dbReference type="ARBA" id="ARBA00022737"/>
    </source>
</evidence>
<dbReference type="InterPro" id="IPR046342">
    <property type="entry name" value="CBS_dom_sf"/>
</dbReference>
<dbReference type="RefSeq" id="WP_141610873.1">
    <property type="nucleotide sequence ID" value="NZ_VIGC02000019.1"/>
</dbReference>
<evidence type="ECO:0000259" key="11">
    <source>
        <dbReference type="PROSITE" id="PS51846"/>
    </source>
</evidence>
<evidence type="ECO:0000256" key="5">
    <source>
        <dbReference type="ARBA" id="ARBA00023122"/>
    </source>
</evidence>
<evidence type="ECO:0000256" key="1">
    <source>
        <dbReference type="ARBA" id="ARBA00004141"/>
    </source>
</evidence>
<keyword evidence="4 8" id="KW-1133">Transmembrane helix</keyword>
<dbReference type="GO" id="GO:0005886">
    <property type="term" value="C:plasma membrane"/>
    <property type="evidence" value="ECO:0007669"/>
    <property type="project" value="TreeGrafter"/>
</dbReference>
<reference evidence="12 13" key="1">
    <citation type="submission" date="2019-06" db="EMBL/GenBank/DDBJ databases">
        <title>Genome sequence of Litorilinea aerophila BAA-2444.</title>
        <authorList>
            <person name="Maclea K.S."/>
            <person name="Maurais E.G."/>
            <person name="Iannazzi L.C."/>
        </authorList>
    </citation>
    <scope>NUCLEOTIDE SEQUENCE [LARGE SCALE GENOMIC DNA]</scope>
    <source>
        <strain evidence="12 13">ATCC BAA-2444</strain>
    </source>
</reference>
<dbReference type="PANTHER" id="PTHR22777:SF4">
    <property type="entry name" value="UPF0053 PROTEIN SLL1254"/>
    <property type="match status" value="1"/>
</dbReference>
<gene>
    <name evidence="12" type="ORF">FKZ61_14530</name>
</gene>
<evidence type="ECO:0000313" key="12">
    <source>
        <dbReference type="EMBL" id="TQE94831.1"/>
    </source>
</evidence>
<evidence type="ECO:0000256" key="9">
    <source>
        <dbReference type="SAM" id="Phobius"/>
    </source>
</evidence>
<feature type="domain" description="CBS" evidence="10">
    <location>
        <begin position="198"/>
        <end position="260"/>
    </location>
</feature>
<feature type="transmembrane region" description="Helical" evidence="9">
    <location>
        <begin position="119"/>
        <end position="141"/>
    </location>
</feature>
<comment type="subcellular location">
    <subcellularLocation>
        <location evidence="1">Membrane</location>
        <topology evidence="1">Multi-pass membrane protein</topology>
    </subcellularLocation>
</comment>
<proteinExistence type="predicted"/>
<dbReference type="OrthoDB" id="9798188at2"/>
<evidence type="ECO:0000313" key="13">
    <source>
        <dbReference type="Proteomes" id="UP000317371"/>
    </source>
</evidence>
<dbReference type="AlphaFoldDB" id="A0A540VDI9"/>
<evidence type="ECO:0000256" key="7">
    <source>
        <dbReference type="PROSITE-ProRule" id="PRU00703"/>
    </source>
</evidence>
<feature type="transmembrane region" description="Helical" evidence="9">
    <location>
        <begin position="58"/>
        <end position="81"/>
    </location>
</feature>
<feature type="domain" description="CNNM transmembrane" evidence="11">
    <location>
        <begin position="1"/>
        <end position="179"/>
    </location>
</feature>
<dbReference type="InParanoid" id="A0A540VDI9"/>
<organism evidence="12 13">
    <name type="scientific">Litorilinea aerophila</name>
    <dbReference type="NCBI Taxonomy" id="1204385"/>
    <lineage>
        <taxon>Bacteria</taxon>
        <taxon>Bacillati</taxon>
        <taxon>Chloroflexota</taxon>
        <taxon>Caldilineae</taxon>
        <taxon>Caldilineales</taxon>
        <taxon>Caldilineaceae</taxon>
        <taxon>Litorilinea</taxon>
    </lineage>
</organism>
<keyword evidence="2 8" id="KW-0812">Transmembrane</keyword>
<evidence type="ECO:0000256" key="4">
    <source>
        <dbReference type="ARBA" id="ARBA00022989"/>
    </source>
</evidence>
<protein>
    <submittedName>
        <fullName evidence="12">HlyC/CorC family transporter</fullName>
    </submittedName>
</protein>
<dbReference type="CDD" id="cd04590">
    <property type="entry name" value="CBS_pair_CorC_HlyC_assoc"/>
    <property type="match status" value="1"/>
</dbReference>
<dbReference type="FunFam" id="3.10.580.10:FF:000002">
    <property type="entry name" value="Magnesium/cobalt efflux protein CorC"/>
    <property type="match status" value="1"/>
</dbReference>
<feature type="transmembrane region" description="Helical" evidence="9">
    <location>
        <begin position="88"/>
        <end position="107"/>
    </location>
</feature>
<sequence>MYQLLFAVLFVLLASGICSGTEAALFSVRIVRVRQLLEEGHPAAGALLAIRENMSRPIATVVILNNIANIVGSITVGTLAAHVLGEQWLGVFSGILTFLVIIFAEIIPKTIGEQFAEPIALAAARPIQVLTYVFTPLVWLIEQITAPFTRGQRFPLTDESEIELLTKIGEEEGSIEEDESEMIRRVFLLNDLAARDLMTPRVAMTSLLAHMTLAEAQEAIIASPHSRIVVTGESVDDVLGMALKTDLLAALIRQEGQRTVAEFVRPVHFVPHSVRADALLDFFQSNRQHLAVVIDEFGGVAGVITLEDVLETLTGAIVDETDEFPDLRAAARQRTQASWRNQEGLLD</sequence>
<dbReference type="PANTHER" id="PTHR22777">
    <property type="entry name" value="HEMOLYSIN-RELATED"/>
    <property type="match status" value="1"/>
</dbReference>
<evidence type="ECO:0000256" key="8">
    <source>
        <dbReference type="PROSITE-ProRule" id="PRU01193"/>
    </source>
</evidence>
<dbReference type="InterPro" id="IPR044751">
    <property type="entry name" value="Ion_transp-like_CBS"/>
</dbReference>
<dbReference type="Pfam" id="PF01595">
    <property type="entry name" value="CNNM"/>
    <property type="match status" value="1"/>
</dbReference>
<evidence type="ECO:0000259" key="10">
    <source>
        <dbReference type="PROSITE" id="PS51371"/>
    </source>
</evidence>
<evidence type="ECO:0000256" key="2">
    <source>
        <dbReference type="ARBA" id="ARBA00022692"/>
    </source>
</evidence>
<feature type="domain" description="CBS" evidence="10">
    <location>
        <begin position="263"/>
        <end position="323"/>
    </location>
</feature>
<name>A0A540VDI9_9CHLR</name>
<keyword evidence="13" id="KW-1185">Reference proteome</keyword>
<dbReference type="SUPFAM" id="SSF54631">
    <property type="entry name" value="CBS-domain pair"/>
    <property type="match status" value="1"/>
</dbReference>
<dbReference type="InterPro" id="IPR000644">
    <property type="entry name" value="CBS_dom"/>
</dbReference>
<evidence type="ECO:0000256" key="6">
    <source>
        <dbReference type="ARBA" id="ARBA00023136"/>
    </source>
</evidence>
<keyword evidence="3" id="KW-0677">Repeat</keyword>
<dbReference type="InterPro" id="IPR002550">
    <property type="entry name" value="CNNM"/>
</dbReference>
<dbReference type="Proteomes" id="UP000317371">
    <property type="component" value="Unassembled WGS sequence"/>
</dbReference>
<dbReference type="PROSITE" id="PS51846">
    <property type="entry name" value="CNNM"/>
    <property type="match status" value="1"/>
</dbReference>
<accession>A0A540VDI9</accession>
<dbReference type="Gene3D" id="3.10.580.10">
    <property type="entry name" value="CBS-domain"/>
    <property type="match status" value="1"/>
</dbReference>